<feature type="transmembrane region" description="Helical" evidence="1">
    <location>
        <begin position="6"/>
        <end position="24"/>
    </location>
</feature>
<evidence type="ECO:0000256" key="1">
    <source>
        <dbReference type="SAM" id="Phobius"/>
    </source>
</evidence>
<organism evidence="2 3">
    <name type="scientific">Suillus placidus</name>
    <dbReference type="NCBI Taxonomy" id="48579"/>
    <lineage>
        <taxon>Eukaryota</taxon>
        <taxon>Fungi</taxon>
        <taxon>Dikarya</taxon>
        <taxon>Basidiomycota</taxon>
        <taxon>Agaricomycotina</taxon>
        <taxon>Agaricomycetes</taxon>
        <taxon>Agaricomycetidae</taxon>
        <taxon>Boletales</taxon>
        <taxon>Suillineae</taxon>
        <taxon>Suillaceae</taxon>
        <taxon>Suillus</taxon>
    </lineage>
</organism>
<dbReference type="PANTHER" id="PTHR35043">
    <property type="entry name" value="TRANSCRIPTION FACTOR DOMAIN-CONTAINING PROTEIN"/>
    <property type="match status" value="1"/>
</dbReference>
<keyword evidence="3" id="KW-1185">Reference proteome</keyword>
<dbReference type="AlphaFoldDB" id="A0A9P7D6S7"/>
<feature type="transmembrane region" description="Helical" evidence="1">
    <location>
        <begin position="85"/>
        <end position="106"/>
    </location>
</feature>
<feature type="transmembrane region" description="Helical" evidence="1">
    <location>
        <begin position="252"/>
        <end position="272"/>
    </location>
</feature>
<dbReference type="EMBL" id="JABBWD010000006">
    <property type="protein sequence ID" value="KAG1781127.1"/>
    <property type="molecule type" value="Genomic_DNA"/>
</dbReference>
<accession>A0A9P7D6S7</accession>
<keyword evidence="1" id="KW-0812">Transmembrane</keyword>
<gene>
    <name evidence="2" type="ORF">EV702DRAFT_645392</name>
</gene>
<reference evidence="2" key="1">
    <citation type="journal article" date="2020" name="New Phytol.">
        <title>Comparative genomics reveals dynamic genome evolution in host specialist ectomycorrhizal fungi.</title>
        <authorList>
            <person name="Lofgren L.A."/>
            <person name="Nguyen N.H."/>
            <person name="Vilgalys R."/>
            <person name="Ruytinx J."/>
            <person name="Liao H.L."/>
            <person name="Branco S."/>
            <person name="Kuo A."/>
            <person name="LaButti K."/>
            <person name="Lipzen A."/>
            <person name="Andreopoulos W."/>
            <person name="Pangilinan J."/>
            <person name="Riley R."/>
            <person name="Hundley H."/>
            <person name="Na H."/>
            <person name="Barry K."/>
            <person name="Grigoriev I.V."/>
            <person name="Stajich J.E."/>
            <person name="Kennedy P.G."/>
        </authorList>
    </citation>
    <scope>NUCLEOTIDE SEQUENCE</scope>
    <source>
        <strain evidence="2">DOB743</strain>
    </source>
</reference>
<dbReference type="OrthoDB" id="9451547at2759"/>
<dbReference type="Proteomes" id="UP000714275">
    <property type="component" value="Unassembled WGS sequence"/>
</dbReference>
<proteinExistence type="predicted"/>
<feature type="transmembrane region" description="Helical" evidence="1">
    <location>
        <begin position="45"/>
        <end position="65"/>
    </location>
</feature>
<keyword evidence="1" id="KW-0472">Membrane</keyword>
<comment type="caution">
    <text evidence="2">The sequence shown here is derived from an EMBL/GenBank/DDBJ whole genome shotgun (WGS) entry which is preliminary data.</text>
</comment>
<evidence type="ECO:0000313" key="3">
    <source>
        <dbReference type="Proteomes" id="UP000714275"/>
    </source>
</evidence>
<feature type="transmembrane region" description="Helical" evidence="1">
    <location>
        <begin position="441"/>
        <end position="465"/>
    </location>
</feature>
<dbReference type="PANTHER" id="PTHR35043:SF7">
    <property type="entry name" value="TRANSCRIPTION FACTOR DOMAIN-CONTAINING PROTEIN"/>
    <property type="match status" value="1"/>
</dbReference>
<name>A0A9P7D6S7_9AGAM</name>
<feature type="transmembrane region" description="Helical" evidence="1">
    <location>
        <begin position="358"/>
        <end position="382"/>
    </location>
</feature>
<keyword evidence="1" id="KW-1133">Transmembrane helix</keyword>
<protein>
    <submittedName>
        <fullName evidence="2">Uncharacterized protein</fullName>
    </submittedName>
</protein>
<feature type="transmembrane region" description="Helical" evidence="1">
    <location>
        <begin position="228"/>
        <end position="246"/>
    </location>
</feature>
<evidence type="ECO:0000313" key="2">
    <source>
        <dbReference type="EMBL" id="KAG1781127.1"/>
    </source>
</evidence>
<sequence length="489" mass="54328">MTLLPVAILLLLHIPFVYSSLLSLNGTSVATLDVSGSSSCRHTRSLWDIIWSCAATLFACTWTAIHPNIPGMDEGRFAVLSRRLGIMTVALVAPELMITWATVQFLSARDTAKASNDAFARLHQAHSDHPDTGECTATLFSEFPTSGRTNSPHLSAPHVASGAFREWTVTHGFFAWMGGFMLYVNDKPLATLRPNELERFVCEGSVEIPIIVEADIEDRSKGDALSKCIAILQLAWFVLQLVARYVQNLPMTLLELETLAIAALTCIAYGFWWKKPKSVGRPYAVYWKATASPPSELAYDKVDAIFSTKDWVDLLLTYIYPLPSLMGVGIFNSPHAVHSRRVPSIGGYDVDDAHRHRIIVLLIGCFSGAVFGGIHCLGWNVMFQGHAEQTLWRAASLAIVSAPVSIFLLNSYAIWLGHFWLDHFWLGNSWLDHWNNFGEAIAFLAVLASLFIYVVARFTLIVLILMSFQSLQDPGIYDIAAWTKFIPHL</sequence>
<feature type="transmembrane region" description="Helical" evidence="1">
    <location>
        <begin position="311"/>
        <end position="331"/>
    </location>
</feature>
<feature type="transmembrane region" description="Helical" evidence="1">
    <location>
        <begin position="394"/>
        <end position="421"/>
    </location>
</feature>